<dbReference type="Proteomes" id="UP000504609">
    <property type="component" value="Unplaced"/>
</dbReference>
<dbReference type="SUPFAM" id="SSF55008">
    <property type="entry name" value="HMA, heavy metal-associated domain"/>
    <property type="match status" value="1"/>
</dbReference>
<dbReference type="PANTHER" id="PTHR47005:SF5">
    <property type="entry name" value="HEAVY METAL TRANSPORT_DETOXIFICATION SUPERFAMILY PROTEIN"/>
    <property type="match status" value="1"/>
</dbReference>
<dbReference type="RefSeq" id="XP_022949890.1">
    <property type="nucleotide sequence ID" value="XM_023094122.1"/>
</dbReference>
<keyword evidence="1" id="KW-1185">Reference proteome</keyword>
<dbReference type="AlphaFoldDB" id="A0A6J1GE23"/>
<accession>A0A6J1GE23</accession>
<dbReference type="InterPro" id="IPR036163">
    <property type="entry name" value="HMA_dom_sf"/>
</dbReference>
<protein>
    <submittedName>
        <fullName evidence="2">Protein PYRICULARIA ORYZAE RESISTANCE 21-like</fullName>
    </submittedName>
</protein>
<dbReference type="Gene3D" id="3.30.70.100">
    <property type="match status" value="1"/>
</dbReference>
<gene>
    <name evidence="2" type="primary">LOC111453149</name>
</gene>
<proteinExistence type="predicted"/>
<evidence type="ECO:0000313" key="2">
    <source>
        <dbReference type="RefSeq" id="XP_022949890.1"/>
    </source>
</evidence>
<evidence type="ECO:0000313" key="1">
    <source>
        <dbReference type="Proteomes" id="UP000504609"/>
    </source>
</evidence>
<dbReference type="GO" id="GO:0046872">
    <property type="term" value="F:metal ion binding"/>
    <property type="evidence" value="ECO:0007669"/>
    <property type="project" value="InterPro"/>
</dbReference>
<dbReference type="PANTHER" id="PTHR47005">
    <property type="entry name" value="HEAVY METAL TRANSPORT/DETOXIFICATION SUPERFAMILY PROTEIN"/>
    <property type="match status" value="1"/>
</dbReference>
<dbReference type="GeneID" id="111453149"/>
<sequence length="159" mass="17692">MEEKTVLMVLKVDLQCDRCFKKVKKVLAKIPQIRDQAYNEKQGIVLIKVVCCKPEMIMNKICCKGNGSIKSIEIKEPEKNKEEKKGGEKPKVVAQLVRGYSPPPDSVYCYSCYEGRPCYRCHVYGIPAAPPCYVGMPVYDSYGGGYGGSGYCHTGCSVM</sequence>
<name>A0A6J1GE23_CUCMO</name>
<reference evidence="2" key="1">
    <citation type="submission" date="2025-08" db="UniProtKB">
        <authorList>
            <consortium name="RefSeq"/>
        </authorList>
    </citation>
    <scope>IDENTIFICATION</scope>
    <source>
        <tissue evidence="2">Young leaves</tissue>
    </source>
</reference>
<organism evidence="1 2">
    <name type="scientific">Cucurbita moschata</name>
    <name type="common">Winter crookneck squash</name>
    <name type="synonym">Cucurbita pepo var. moschata</name>
    <dbReference type="NCBI Taxonomy" id="3662"/>
    <lineage>
        <taxon>Eukaryota</taxon>
        <taxon>Viridiplantae</taxon>
        <taxon>Streptophyta</taxon>
        <taxon>Embryophyta</taxon>
        <taxon>Tracheophyta</taxon>
        <taxon>Spermatophyta</taxon>
        <taxon>Magnoliopsida</taxon>
        <taxon>eudicotyledons</taxon>
        <taxon>Gunneridae</taxon>
        <taxon>Pentapetalae</taxon>
        <taxon>rosids</taxon>
        <taxon>fabids</taxon>
        <taxon>Cucurbitales</taxon>
        <taxon>Cucurbitaceae</taxon>
        <taxon>Cucurbiteae</taxon>
        <taxon>Cucurbita</taxon>
    </lineage>
</organism>
<dbReference type="KEGG" id="cmos:111453149"/>